<dbReference type="EMBL" id="BJZU01000119">
    <property type="protein sequence ID" value="GEP06729.1"/>
    <property type="molecule type" value="Genomic_DNA"/>
</dbReference>
<evidence type="ECO:0000313" key="4">
    <source>
        <dbReference type="Proteomes" id="UP000321960"/>
    </source>
</evidence>
<reference evidence="3" key="4">
    <citation type="submission" date="2023-01" db="EMBL/GenBank/DDBJ databases">
        <title>Draft genome sequence of Methylobacterium oxalidis strain NBRC 107715.</title>
        <authorList>
            <person name="Sun Q."/>
            <person name="Mori K."/>
        </authorList>
    </citation>
    <scope>NUCLEOTIDE SEQUENCE</scope>
    <source>
        <strain evidence="3">NBRC 107715</strain>
    </source>
</reference>
<proteinExistence type="predicted"/>
<reference evidence="2 4" key="3">
    <citation type="submission" date="2019-07" db="EMBL/GenBank/DDBJ databases">
        <title>Whole genome shotgun sequence of Methylobacterium oxalidis NBRC 107715.</title>
        <authorList>
            <person name="Hosoyama A."/>
            <person name="Uohara A."/>
            <person name="Ohji S."/>
            <person name="Ichikawa N."/>
        </authorList>
    </citation>
    <scope>NUCLEOTIDE SEQUENCE [LARGE SCALE GENOMIC DNA]</scope>
    <source>
        <strain evidence="2 4">NBRC 107715</strain>
    </source>
</reference>
<dbReference type="Proteomes" id="UP001156856">
    <property type="component" value="Unassembled WGS sequence"/>
</dbReference>
<reference evidence="3" key="1">
    <citation type="journal article" date="2014" name="Int. J. Syst. Evol. Microbiol.">
        <title>Complete genome of a new Firmicutes species belonging to the dominant human colonic microbiota ('Ruminococcus bicirculans') reveals two chromosomes and a selective capacity to utilize plant glucans.</title>
        <authorList>
            <consortium name="NISC Comparative Sequencing Program"/>
            <person name="Wegmann U."/>
            <person name="Louis P."/>
            <person name="Goesmann A."/>
            <person name="Henrissat B."/>
            <person name="Duncan S.H."/>
            <person name="Flint H.J."/>
        </authorList>
    </citation>
    <scope>NUCLEOTIDE SEQUENCE</scope>
    <source>
        <strain evidence="3">NBRC 107715</strain>
    </source>
</reference>
<dbReference type="SUPFAM" id="SSF47598">
    <property type="entry name" value="Ribbon-helix-helix"/>
    <property type="match status" value="1"/>
</dbReference>
<evidence type="ECO:0000256" key="1">
    <source>
        <dbReference type="SAM" id="MobiDB-lite"/>
    </source>
</evidence>
<feature type="region of interest" description="Disordered" evidence="1">
    <location>
        <begin position="1"/>
        <end position="28"/>
    </location>
</feature>
<dbReference type="GO" id="GO:0006355">
    <property type="term" value="P:regulation of DNA-templated transcription"/>
    <property type="evidence" value="ECO:0007669"/>
    <property type="project" value="InterPro"/>
</dbReference>
<keyword evidence="5" id="KW-1185">Reference proteome</keyword>
<sequence>MSGTKKLDAGKPDAARPKDFPTHANDSDAERFVAEADLTEYDFSGFQPMRFELEAKSASINMRVPESLLRAVKETARAQGIPYQRYIRLAIERALAKGR</sequence>
<dbReference type="Proteomes" id="UP000321960">
    <property type="component" value="Unassembled WGS sequence"/>
</dbReference>
<dbReference type="InterPro" id="IPR022148">
    <property type="entry name" value="CopG_antitoxin"/>
</dbReference>
<dbReference type="InterPro" id="IPR010985">
    <property type="entry name" value="Ribbon_hlx_hlx"/>
</dbReference>
<reference evidence="5" key="2">
    <citation type="journal article" date="2019" name="Int. J. Syst. Evol. Microbiol.">
        <title>The Global Catalogue of Microorganisms (GCM) 10K type strain sequencing project: providing services to taxonomists for standard genome sequencing and annotation.</title>
        <authorList>
            <consortium name="The Broad Institute Genomics Platform"/>
            <consortium name="The Broad Institute Genome Sequencing Center for Infectious Disease"/>
            <person name="Wu L."/>
            <person name="Ma J."/>
        </authorList>
    </citation>
    <scope>NUCLEOTIDE SEQUENCE [LARGE SCALE GENOMIC DNA]</scope>
    <source>
        <strain evidence="5">NBRC 107715</strain>
    </source>
</reference>
<evidence type="ECO:0000313" key="3">
    <source>
        <dbReference type="EMBL" id="GLS64730.1"/>
    </source>
</evidence>
<accession>A0A512JA16</accession>
<organism evidence="2 4">
    <name type="scientific">Methylobacterium oxalidis</name>
    <dbReference type="NCBI Taxonomy" id="944322"/>
    <lineage>
        <taxon>Bacteria</taxon>
        <taxon>Pseudomonadati</taxon>
        <taxon>Pseudomonadota</taxon>
        <taxon>Alphaproteobacteria</taxon>
        <taxon>Hyphomicrobiales</taxon>
        <taxon>Methylobacteriaceae</taxon>
        <taxon>Methylobacterium</taxon>
    </lineage>
</organism>
<dbReference type="AlphaFoldDB" id="A0A512JA16"/>
<evidence type="ECO:0000313" key="5">
    <source>
        <dbReference type="Proteomes" id="UP001156856"/>
    </source>
</evidence>
<dbReference type="OrthoDB" id="1551132at2"/>
<comment type="caution">
    <text evidence="2">The sequence shown here is derived from an EMBL/GenBank/DDBJ whole genome shotgun (WGS) entry which is preliminary data.</text>
</comment>
<dbReference type="Pfam" id="PF12441">
    <property type="entry name" value="CopG_antitoxin"/>
    <property type="match status" value="1"/>
</dbReference>
<name>A0A512JA16_9HYPH</name>
<protein>
    <submittedName>
        <fullName evidence="2">Uncharacterized protein</fullName>
    </submittedName>
</protein>
<gene>
    <name evidence="3" type="ORF">GCM10007888_31110</name>
    <name evidence="2" type="ORF">MOX02_47670</name>
</gene>
<dbReference type="EMBL" id="BSPK01000052">
    <property type="protein sequence ID" value="GLS64730.1"/>
    <property type="molecule type" value="Genomic_DNA"/>
</dbReference>
<evidence type="ECO:0000313" key="2">
    <source>
        <dbReference type="EMBL" id="GEP06729.1"/>
    </source>
</evidence>
<dbReference type="RefSeq" id="WP_147028245.1">
    <property type="nucleotide sequence ID" value="NZ_BJZU01000119.1"/>
</dbReference>